<dbReference type="InterPro" id="IPR058250">
    <property type="entry name" value="CCC"/>
</dbReference>
<keyword evidence="2" id="KW-1133">Transmembrane helix</keyword>
<dbReference type="Proteomes" id="UP000789524">
    <property type="component" value="Unassembled WGS sequence"/>
</dbReference>
<keyword evidence="6" id="KW-1185">Reference proteome</keyword>
<evidence type="ECO:0000313" key="5">
    <source>
        <dbReference type="EMBL" id="CAG9565127.1"/>
    </source>
</evidence>
<keyword evidence="2" id="KW-0472">Membrane</keyword>
<dbReference type="OrthoDB" id="6610578at2759"/>
<reference evidence="5" key="1">
    <citation type="submission" date="2021-09" db="EMBL/GenBank/DDBJ databases">
        <authorList>
            <person name="Martin H S."/>
        </authorList>
    </citation>
    <scope>NUCLEOTIDE SEQUENCE</scope>
</reference>
<feature type="domain" description="CCC" evidence="4">
    <location>
        <begin position="89"/>
        <end position="191"/>
    </location>
</feature>
<feature type="region of interest" description="Disordered" evidence="1">
    <location>
        <begin position="56"/>
        <end position="80"/>
    </location>
</feature>
<feature type="transmembrane region" description="Helical" evidence="2">
    <location>
        <begin position="202"/>
        <end position="221"/>
    </location>
</feature>
<feature type="signal peptide" evidence="3">
    <location>
        <begin position="1"/>
        <end position="38"/>
    </location>
</feature>
<organism evidence="5 6">
    <name type="scientific">Danaus chrysippus</name>
    <name type="common">African queen</name>
    <dbReference type="NCBI Taxonomy" id="151541"/>
    <lineage>
        <taxon>Eukaryota</taxon>
        <taxon>Metazoa</taxon>
        <taxon>Ecdysozoa</taxon>
        <taxon>Arthropoda</taxon>
        <taxon>Hexapoda</taxon>
        <taxon>Insecta</taxon>
        <taxon>Pterygota</taxon>
        <taxon>Neoptera</taxon>
        <taxon>Endopterygota</taxon>
        <taxon>Lepidoptera</taxon>
        <taxon>Glossata</taxon>
        <taxon>Ditrysia</taxon>
        <taxon>Papilionoidea</taxon>
        <taxon>Nymphalidae</taxon>
        <taxon>Danainae</taxon>
        <taxon>Danaini</taxon>
        <taxon>Danaina</taxon>
        <taxon>Danaus</taxon>
        <taxon>Anosia</taxon>
    </lineage>
</organism>
<sequence length="222" mass="25131">MLRWYMRRGVVSVCAGRWGRGLRLVMMMLMMMKHATHADVIFKVPEVMARPISGSRAVGVGSTNSSRSEPVAAAAGGWPEPEPQYEEYFVEHDVSTADARAAAQLLNLDDIPETRVGCGPCSRREMEYCESRVLSDHCCCERQFLPEPFPWLPHTCYVGPHRCRPLARDCTKYARLRDCCCLRRLAERWKSILSSSPRGRSCLLLLVSSLLVLLSITYTNIY</sequence>
<name>A0A8J2QQ66_9NEOP</name>
<feature type="compositionally biased region" description="Low complexity" evidence="1">
    <location>
        <begin position="69"/>
        <end position="79"/>
    </location>
</feature>
<comment type="caution">
    <text evidence="5">The sequence shown here is derived from an EMBL/GenBank/DDBJ whole genome shotgun (WGS) entry which is preliminary data.</text>
</comment>
<keyword evidence="3" id="KW-0732">Signal</keyword>
<gene>
    <name evidence="5" type="ORF">DCHRY22_LOCUS6033</name>
</gene>
<accession>A0A8J2QQ66</accession>
<keyword evidence="2" id="KW-0812">Transmembrane</keyword>
<evidence type="ECO:0000259" key="4">
    <source>
        <dbReference type="Pfam" id="PF26644"/>
    </source>
</evidence>
<proteinExistence type="predicted"/>
<evidence type="ECO:0000256" key="2">
    <source>
        <dbReference type="SAM" id="Phobius"/>
    </source>
</evidence>
<dbReference type="EMBL" id="CAKASE010000053">
    <property type="protein sequence ID" value="CAG9565127.1"/>
    <property type="molecule type" value="Genomic_DNA"/>
</dbReference>
<feature type="chain" id="PRO_5035246080" evidence="3">
    <location>
        <begin position="39"/>
        <end position="222"/>
    </location>
</feature>
<dbReference type="Pfam" id="PF26644">
    <property type="entry name" value="CCC"/>
    <property type="match status" value="1"/>
</dbReference>
<evidence type="ECO:0000256" key="1">
    <source>
        <dbReference type="SAM" id="MobiDB-lite"/>
    </source>
</evidence>
<protein>
    <submittedName>
        <fullName evidence="5">(African queen) hypothetical protein</fullName>
    </submittedName>
</protein>
<evidence type="ECO:0000256" key="3">
    <source>
        <dbReference type="SAM" id="SignalP"/>
    </source>
</evidence>
<dbReference type="AlphaFoldDB" id="A0A8J2QQ66"/>
<evidence type="ECO:0000313" key="6">
    <source>
        <dbReference type="Proteomes" id="UP000789524"/>
    </source>
</evidence>